<feature type="domain" description="Thiolase C-terminal" evidence="3">
    <location>
        <begin position="246"/>
        <end position="399"/>
    </location>
</feature>
<evidence type="ECO:0000256" key="1">
    <source>
        <dbReference type="ARBA" id="ARBA00023229"/>
    </source>
</evidence>
<dbReference type="InterPro" id="IPR002155">
    <property type="entry name" value="Thiolase"/>
</dbReference>
<dbReference type="InterPro" id="IPR055140">
    <property type="entry name" value="Thiolase_C_2"/>
</dbReference>
<dbReference type="AlphaFoldDB" id="A0A0M0BZF5"/>
<evidence type="ECO:0008006" key="6">
    <source>
        <dbReference type="Google" id="ProtNLM"/>
    </source>
</evidence>
<keyword evidence="1" id="KW-0414">Isoprene biosynthesis</keyword>
<dbReference type="Pfam" id="PF22691">
    <property type="entry name" value="Thiolase_C_1"/>
    <property type="match status" value="1"/>
</dbReference>
<evidence type="ECO:0000313" key="5">
    <source>
        <dbReference type="Proteomes" id="UP000037237"/>
    </source>
</evidence>
<dbReference type="Proteomes" id="UP000037237">
    <property type="component" value="Unassembled WGS sequence"/>
</dbReference>
<dbReference type="InterPro" id="IPR020616">
    <property type="entry name" value="Thiolase_N"/>
</dbReference>
<dbReference type="PIRSF" id="PIRSF000429">
    <property type="entry name" value="Ac-CoA_Ac_transf"/>
    <property type="match status" value="1"/>
</dbReference>
<evidence type="ECO:0000313" key="4">
    <source>
        <dbReference type="EMBL" id="KON33854.1"/>
    </source>
</evidence>
<dbReference type="PANTHER" id="PTHR42870">
    <property type="entry name" value="ACETYL-COA C-ACETYLTRANSFERASE"/>
    <property type="match status" value="1"/>
</dbReference>
<dbReference type="SUPFAM" id="SSF53901">
    <property type="entry name" value="Thiolase-like"/>
    <property type="match status" value="1"/>
</dbReference>
<dbReference type="PANTHER" id="PTHR42870:SF1">
    <property type="entry name" value="NON-SPECIFIC LIPID-TRANSFER PROTEIN-LIKE 2"/>
    <property type="match status" value="1"/>
</dbReference>
<dbReference type="GO" id="GO:0016747">
    <property type="term" value="F:acyltransferase activity, transferring groups other than amino-acyl groups"/>
    <property type="evidence" value="ECO:0007669"/>
    <property type="project" value="InterPro"/>
</dbReference>
<evidence type="ECO:0000259" key="2">
    <source>
        <dbReference type="Pfam" id="PF00108"/>
    </source>
</evidence>
<comment type="caution">
    <text evidence="4">The sequence shown here is derived from an EMBL/GenBank/DDBJ whole genome shotgun (WGS) entry which is preliminary data.</text>
</comment>
<name>A0A0M0BZF5_9ARCH</name>
<dbReference type="PATRIC" id="fig|1685124.3.peg.132"/>
<dbReference type="Gene3D" id="3.40.47.10">
    <property type="match status" value="1"/>
</dbReference>
<dbReference type="GO" id="GO:0008299">
    <property type="term" value="P:isoprenoid biosynthetic process"/>
    <property type="evidence" value="ECO:0007669"/>
    <property type="project" value="UniProtKB-KW"/>
</dbReference>
<accession>A0A0M0BZF5</accession>
<evidence type="ECO:0000259" key="3">
    <source>
        <dbReference type="Pfam" id="PF22691"/>
    </source>
</evidence>
<organism evidence="4 5">
    <name type="scientific">miscellaneous Crenarchaeota group-1 archaeon SG8-32-1</name>
    <dbReference type="NCBI Taxonomy" id="1685124"/>
    <lineage>
        <taxon>Archaea</taxon>
        <taxon>Candidatus Bathyarchaeota</taxon>
        <taxon>MCG-1</taxon>
    </lineage>
</organism>
<reference evidence="4 5" key="1">
    <citation type="submission" date="2015-06" db="EMBL/GenBank/DDBJ databases">
        <title>New insights into the roles of widespread benthic archaea in carbon and nitrogen cycling.</title>
        <authorList>
            <person name="Lazar C.S."/>
            <person name="Baker B.J."/>
            <person name="Seitz K.W."/>
            <person name="Hyde A.S."/>
            <person name="Dick G.J."/>
            <person name="Hinrichs K.-U."/>
            <person name="Teske A.P."/>
        </authorList>
    </citation>
    <scope>NUCLEOTIDE SEQUENCE [LARGE SCALE GENOMIC DNA]</scope>
    <source>
        <strain evidence="4">SG8-32-1</strain>
    </source>
</reference>
<dbReference type="Pfam" id="PF00108">
    <property type="entry name" value="Thiolase_N"/>
    <property type="match status" value="1"/>
</dbReference>
<dbReference type="InterPro" id="IPR016039">
    <property type="entry name" value="Thiolase-like"/>
</dbReference>
<sequence>MTTKKPAIIGVGRTKFGEHYERDPEKLIEEAGLQALDSAGITRKDLDACNFSDYFLQITNKIGLEEGFVSELLELHVPMEKNRSFSSALLNACHAIQAGKYDIVLVGGVEKMTDRWDKIRDDLMLLEDPWSYYAGCTPEANHELLLSGYIKQYGIYGEQLEKLNLALAQISVKNHQNATENPYAQYRSAITVNDVIKARNKACKSLGLLDFAPISDGASALILASPNVAENCSDIPVQILGSASATDYITFPSRENRTGFVANTLAMQSALKQAKVEINKIQIAELYDQSTLLEMLSLEDLGFAVKGKAWIDIYNSFKEDFGYYEIDGTQLFVNMNGGLKADGNPMGATGGAQIFEIVKQLRGEAGNRQVEVNNDAPKLGCISELEGFGTKAYIHILGRN</sequence>
<protein>
    <recommendedName>
        <fullName evidence="6">Thiolase N-terminal domain-containing protein</fullName>
    </recommendedName>
</protein>
<gene>
    <name evidence="4" type="ORF">AC477_01065</name>
</gene>
<proteinExistence type="predicted"/>
<dbReference type="CDD" id="cd00829">
    <property type="entry name" value="SCP-x_thiolase"/>
    <property type="match status" value="1"/>
</dbReference>
<dbReference type="EMBL" id="LFWU01000019">
    <property type="protein sequence ID" value="KON33854.1"/>
    <property type="molecule type" value="Genomic_DNA"/>
</dbReference>
<feature type="domain" description="Thiolase N-terminal" evidence="2">
    <location>
        <begin position="7"/>
        <end position="225"/>
    </location>
</feature>